<dbReference type="AlphaFoldDB" id="A0A5K7Z5D7"/>
<dbReference type="Gene3D" id="1.10.287.130">
    <property type="match status" value="1"/>
</dbReference>
<dbReference type="Pfam" id="PF00672">
    <property type="entry name" value="HAMP"/>
    <property type="match status" value="1"/>
</dbReference>
<gene>
    <name evidence="16" type="ORF">DSCW_44130</name>
</gene>
<dbReference type="Proteomes" id="UP000427769">
    <property type="component" value="Chromosome"/>
</dbReference>
<dbReference type="PROSITE" id="PS50110">
    <property type="entry name" value="RESPONSE_REGULATORY"/>
    <property type="match status" value="1"/>
</dbReference>
<dbReference type="EC" id="2.7.13.3" evidence="3"/>
<evidence type="ECO:0000259" key="15">
    <source>
        <dbReference type="PROSITE" id="PS50885"/>
    </source>
</evidence>
<keyword evidence="9" id="KW-0902">Two-component regulatory system</keyword>
<dbReference type="InterPro" id="IPR005467">
    <property type="entry name" value="His_kinase_dom"/>
</dbReference>
<comment type="catalytic activity">
    <reaction evidence="1">
        <text>ATP + protein L-histidine = ADP + protein N-phospho-L-histidine.</text>
        <dbReference type="EC" id="2.7.13.3"/>
    </reaction>
</comment>
<evidence type="ECO:0000313" key="17">
    <source>
        <dbReference type="Proteomes" id="UP000427769"/>
    </source>
</evidence>
<protein>
    <recommendedName>
        <fullName evidence="3">histidine kinase</fullName>
        <ecNumber evidence="3">2.7.13.3</ecNumber>
    </recommendedName>
</protein>
<dbReference type="SUPFAM" id="SSF158472">
    <property type="entry name" value="HAMP domain-like"/>
    <property type="match status" value="1"/>
</dbReference>
<dbReference type="Gene3D" id="3.30.565.10">
    <property type="entry name" value="Histidine kinase-like ATPase, C-terminal domain"/>
    <property type="match status" value="1"/>
</dbReference>
<dbReference type="CDD" id="cd00082">
    <property type="entry name" value="HisKA"/>
    <property type="match status" value="1"/>
</dbReference>
<dbReference type="InterPro" id="IPR003661">
    <property type="entry name" value="HisK_dim/P_dom"/>
</dbReference>
<dbReference type="InterPro" id="IPR036890">
    <property type="entry name" value="HATPase_C_sf"/>
</dbReference>
<keyword evidence="4 10" id="KW-0597">Phosphoprotein</keyword>
<feature type="domain" description="HAMP" evidence="15">
    <location>
        <begin position="181"/>
        <end position="233"/>
    </location>
</feature>
<dbReference type="PANTHER" id="PTHR43065">
    <property type="entry name" value="SENSOR HISTIDINE KINASE"/>
    <property type="match status" value="1"/>
</dbReference>
<dbReference type="Gene3D" id="6.10.340.10">
    <property type="match status" value="1"/>
</dbReference>
<keyword evidence="12" id="KW-0812">Transmembrane</keyword>
<evidence type="ECO:0000256" key="10">
    <source>
        <dbReference type="PROSITE-ProRule" id="PRU00169"/>
    </source>
</evidence>
<keyword evidence="17" id="KW-1185">Reference proteome</keyword>
<name>A0A5K7Z5D7_9BACT</name>
<evidence type="ECO:0000256" key="5">
    <source>
        <dbReference type="ARBA" id="ARBA00022679"/>
    </source>
</evidence>
<dbReference type="CDD" id="cd06225">
    <property type="entry name" value="HAMP"/>
    <property type="match status" value="1"/>
</dbReference>
<reference evidence="16 17" key="1">
    <citation type="submission" date="2019-11" db="EMBL/GenBank/DDBJ databases">
        <title>Comparative genomics of hydrocarbon-degrading Desulfosarcina strains.</title>
        <authorList>
            <person name="Watanabe M."/>
            <person name="Kojima H."/>
            <person name="Fukui M."/>
        </authorList>
    </citation>
    <scope>NUCLEOTIDE SEQUENCE [LARGE SCALE GENOMIC DNA]</scope>
    <source>
        <strain evidence="16 17">PP31</strain>
    </source>
</reference>
<evidence type="ECO:0000256" key="11">
    <source>
        <dbReference type="SAM" id="Coils"/>
    </source>
</evidence>
<keyword evidence="12" id="KW-0472">Membrane</keyword>
<dbReference type="SMART" id="SM00387">
    <property type="entry name" value="HATPase_c"/>
    <property type="match status" value="1"/>
</dbReference>
<dbReference type="Pfam" id="PF00512">
    <property type="entry name" value="HisKA"/>
    <property type="match status" value="1"/>
</dbReference>
<dbReference type="InterPro" id="IPR035965">
    <property type="entry name" value="PAS-like_dom_sf"/>
</dbReference>
<dbReference type="SMART" id="SM00388">
    <property type="entry name" value="HisKA"/>
    <property type="match status" value="1"/>
</dbReference>
<keyword evidence="6" id="KW-0547">Nucleotide-binding</keyword>
<evidence type="ECO:0000256" key="7">
    <source>
        <dbReference type="ARBA" id="ARBA00022777"/>
    </source>
</evidence>
<dbReference type="GO" id="GO:0000155">
    <property type="term" value="F:phosphorelay sensor kinase activity"/>
    <property type="evidence" value="ECO:0007669"/>
    <property type="project" value="InterPro"/>
</dbReference>
<dbReference type="InterPro" id="IPR003594">
    <property type="entry name" value="HATPase_dom"/>
</dbReference>
<dbReference type="Pfam" id="PF02518">
    <property type="entry name" value="HATPase_c"/>
    <property type="match status" value="1"/>
</dbReference>
<dbReference type="Gene3D" id="3.30.450.20">
    <property type="entry name" value="PAS domain"/>
    <property type="match status" value="1"/>
</dbReference>
<evidence type="ECO:0000313" key="16">
    <source>
        <dbReference type="EMBL" id="BBO76996.1"/>
    </source>
</evidence>
<feature type="modified residue" description="4-aspartylphosphate" evidence="10">
    <location>
        <position position="687"/>
    </location>
</feature>
<dbReference type="InterPro" id="IPR001789">
    <property type="entry name" value="Sig_transdc_resp-reg_receiver"/>
</dbReference>
<dbReference type="InterPro" id="IPR013656">
    <property type="entry name" value="PAS_4"/>
</dbReference>
<keyword evidence="5" id="KW-0808">Transferase</keyword>
<keyword evidence="7" id="KW-0418">Kinase</keyword>
<keyword evidence="11" id="KW-0175">Coiled coil</keyword>
<dbReference type="SMART" id="SM00304">
    <property type="entry name" value="HAMP"/>
    <property type="match status" value="1"/>
</dbReference>
<feature type="coiled-coil region" evidence="11">
    <location>
        <begin position="218"/>
        <end position="255"/>
    </location>
</feature>
<dbReference type="SUPFAM" id="SSF55874">
    <property type="entry name" value="ATPase domain of HSP90 chaperone/DNA topoisomerase II/histidine kinase"/>
    <property type="match status" value="1"/>
</dbReference>
<feature type="transmembrane region" description="Helical" evidence="12">
    <location>
        <begin position="160"/>
        <end position="183"/>
    </location>
</feature>
<dbReference type="SUPFAM" id="SSF52172">
    <property type="entry name" value="CheY-like"/>
    <property type="match status" value="1"/>
</dbReference>
<sequence length="755" mass="85112">MPVKRPTSPSLTLKNIKIRRGRSISTELTVSLVVLVLLVEVVLLLLIYNRQTDELYRRLEEKADEYAVSLSETLAVPIWDLDDEQIRRIGEGFARNELVASVVIRGAEGNVFYRFSRLTEDYPIRREVPIVHTGRTIGHAEISLSLATYRQELAWLRNTALMVLAVSLVVIVVATGIILRVLMRKPLDILREGMDRIARGDGDYRFDKIHHEELADIARRFENMADTVRQREQSLKKEVAERKRAEEKIRQSDIRTRAILNAIPDILFQFDRNGRFVDMRGNPERLGVSPDRCIGWKIEQVMPEKLARLFRRQLSRSFETDKVVVFEYDLPFGEDERYYEARLLAVSDELALGMVRNITEQVTAAESKQRLLEQLQRAQKMEAIGMLAGGVAHDLNNVLSGVVSYPELLLMDLPEDSPLRQPLRTIQTSGERAAHIVQDLLTLARRGVSVSEIVNLNQIVRDYLSSPECRKLQTYHPGIQLIPELADDLLNISGSPIHLTKTVMNLVSNAAEAMTDGGVVHIRTRNRTIDTPIDGYDDIEKGDYVVLTVKDNGIGISEEDIDRIFEPFYTKKVMGRSGTGLGMAVVWGTVKDHHGHIDISSSPDQGTTVAIHLPATREQRMQTGGEETIETMKGDGERILVVDDVAEQRELATQMLTRLGYSATSVADGEAAVVYLRDRQVDLVVLDMIMDPGIDGLETYRRILRIHPGQRALITSGYSESDRVQEARRIGAGAYVKKPYRIETLARAVRAVLKG</sequence>
<dbReference type="SUPFAM" id="SSF47384">
    <property type="entry name" value="Homodimeric domain of signal transducing histidine kinase"/>
    <property type="match status" value="1"/>
</dbReference>
<dbReference type="InterPro" id="IPR036097">
    <property type="entry name" value="HisK_dim/P_sf"/>
</dbReference>
<dbReference type="PANTHER" id="PTHR43065:SF46">
    <property type="entry name" value="C4-DICARBOXYLATE TRANSPORT SENSOR PROTEIN DCTB"/>
    <property type="match status" value="1"/>
</dbReference>
<evidence type="ECO:0000256" key="9">
    <source>
        <dbReference type="ARBA" id="ARBA00023012"/>
    </source>
</evidence>
<accession>A0A5K7Z5D7</accession>
<evidence type="ECO:0000256" key="4">
    <source>
        <dbReference type="ARBA" id="ARBA00022553"/>
    </source>
</evidence>
<evidence type="ECO:0000256" key="2">
    <source>
        <dbReference type="ARBA" id="ARBA00004370"/>
    </source>
</evidence>
<feature type="domain" description="Histidine kinase" evidence="13">
    <location>
        <begin position="390"/>
        <end position="617"/>
    </location>
</feature>
<feature type="transmembrane region" description="Helical" evidence="12">
    <location>
        <begin position="28"/>
        <end position="48"/>
    </location>
</feature>
<organism evidence="16 17">
    <name type="scientific">Desulfosarcina widdelii</name>
    <dbReference type="NCBI Taxonomy" id="947919"/>
    <lineage>
        <taxon>Bacteria</taxon>
        <taxon>Pseudomonadati</taxon>
        <taxon>Thermodesulfobacteriota</taxon>
        <taxon>Desulfobacteria</taxon>
        <taxon>Desulfobacterales</taxon>
        <taxon>Desulfosarcinaceae</taxon>
        <taxon>Desulfosarcina</taxon>
    </lineage>
</organism>
<dbReference type="EMBL" id="AP021875">
    <property type="protein sequence ID" value="BBO76996.1"/>
    <property type="molecule type" value="Genomic_DNA"/>
</dbReference>
<dbReference type="InterPro" id="IPR003660">
    <property type="entry name" value="HAMP_dom"/>
</dbReference>
<dbReference type="GO" id="GO:0005524">
    <property type="term" value="F:ATP binding"/>
    <property type="evidence" value="ECO:0007669"/>
    <property type="project" value="UniProtKB-KW"/>
</dbReference>
<dbReference type="InterPro" id="IPR011006">
    <property type="entry name" value="CheY-like_superfamily"/>
</dbReference>
<dbReference type="GO" id="GO:0016020">
    <property type="term" value="C:membrane"/>
    <property type="evidence" value="ECO:0007669"/>
    <property type="project" value="UniProtKB-SubCell"/>
</dbReference>
<dbReference type="OrthoDB" id="45683at2"/>
<dbReference type="Pfam" id="PF08448">
    <property type="entry name" value="PAS_4"/>
    <property type="match status" value="1"/>
</dbReference>
<dbReference type="PROSITE" id="PS50885">
    <property type="entry name" value="HAMP"/>
    <property type="match status" value="1"/>
</dbReference>
<evidence type="ECO:0000256" key="6">
    <source>
        <dbReference type="ARBA" id="ARBA00022741"/>
    </source>
</evidence>
<dbReference type="CDD" id="cd00156">
    <property type="entry name" value="REC"/>
    <property type="match status" value="1"/>
</dbReference>
<keyword evidence="12" id="KW-1133">Transmembrane helix</keyword>
<keyword evidence="8" id="KW-0067">ATP-binding</keyword>
<dbReference type="SMART" id="SM00448">
    <property type="entry name" value="REC"/>
    <property type="match status" value="1"/>
</dbReference>
<dbReference type="Gene3D" id="3.40.50.2300">
    <property type="match status" value="1"/>
</dbReference>
<feature type="domain" description="Response regulatory" evidence="14">
    <location>
        <begin position="638"/>
        <end position="753"/>
    </location>
</feature>
<evidence type="ECO:0000256" key="12">
    <source>
        <dbReference type="SAM" id="Phobius"/>
    </source>
</evidence>
<evidence type="ECO:0000256" key="1">
    <source>
        <dbReference type="ARBA" id="ARBA00000085"/>
    </source>
</evidence>
<dbReference type="Pfam" id="PF00072">
    <property type="entry name" value="Response_reg"/>
    <property type="match status" value="1"/>
</dbReference>
<dbReference type="KEGG" id="dwd:DSCW_44130"/>
<evidence type="ECO:0000256" key="8">
    <source>
        <dbReference type="ARBA" id="ARBA00022840"/>
    </source>
</evidence>
<dbReference type="SUPFAM" id="SSF55785">
    <property type="entry name" value="PYP-like sensor domain (PAS domain)"/>
    <property type="match status" value="1"/>
</dbReference>
<comment type="subcellular location">
    <subcellularLocation>
        <location evidence="2">Membrane</location>
    </subcellularLocation>
</comment>
<evidence type="ECO:0000259" key="13">
    <source>
        <dbReference type="PROSITE" id="PS50109"/>
    </source>
</evidence>
<dbReference type="InterPro" id="IPR004358">
    <property type="entry name" value="Sig_transdc_His_kin-like_C"/>
</dbReference>
<evidence type="ECO:0000256" key="3">
    <source>
        <dbReference type="ARBA" id="ARBA00012438"/>
    </source>
</evidence>
<dbReference type="PROSITE" id="PS50109">
    <property type="entry name" value="HIS_KIN"/>
    <property type="match status" value="1"/>
</dbReference>
<evidence type="ECO:0000259" key="14">
    <source>
        <dbReference type="PROSITE" id="PS50110"/>
    </source>
</evidence>
<dbReference type="PRINTS" id="PR00344">
    <property type="entry name" value="BCTRLSENSOR"/>
</dbReference>
<proteinExistence type="predicted"/>